<dbReference type="EMBL" id="JAHDYR010000062">
    <property type="protein sequence ID" value="KAG9391207.1"/>
    <property type="molecule type" value="Genomic_DNA"/>
</dbReference>
<name>A0A8J6E1X9_9EUKA</name>
<comment type="caution">
    <text evidence="1">The sequence shown here is derived from an EMBL/GenBank/DDBJ whole genome shotgun (WGS) entry which is preliminary data.</text>
</comment>
<dbReference type="AlphaFoldDB" id="A0A8J6E1X9"/>
<accession>A0A8J6E1X9</accession>
<proteinExistence type="predicted"/>
<evidence type="ECO:0000313" key="2">
    <source>
        <dbReference type="Proteomes" id="UP000717585"/>
    </source>
</evidence>
<organism evidence="1 2">
    <name type="scientific">Carpediemonas membranifera</name>
    <dbReference type="NCBI Taxonomy" id="201153"/>
    <lineage>
        <taxon>Eukaryota</taxon>
        <taxon>Metamonada</taxon>
        <taxon>Carpediemonas-like organisms</taxon>
        <taxon>Carpediemonas</taxon>
    </lineage>
</organism>
<dbReference type="Proteomes" id="UP000717585">
    <property type="component" value="Unassembled WGS sequence"/>
</dbReference>
<protein>
    <submittedName>
        <fullName evidence="1">Uncharacterized protein</fullName>
    </submittedName>
</protein>
<evidence type="ECO:0000313" key="1">
    <source>
        <dbReference type="EMBL" id="KAG9391207.1"/>
    </source>
</evidence>
<keyword evidence="2" id="KW-1185">Reference proteome</keyword>
<gene>
    <name evidence="1" type="ORF">J8273_7481</name>
</gene>
<reference evidence="1" key="1">
    <citation type="submission" date="2021-05" db="EMBL/GenBank/DDBJ databases">
        <title>A free-living protist that lacks canonical eukaryotic 1 DNA replication and segregation systems.</title>
        <authorList>
            <person name="Salas-Leiva D.E."/>
            <person name="Tromer E.C."/>
            <person name="Curtis B.A."/>
            <person name="Jerlstrom-Hultqvist J."/>
            <person name="Kolisko M."/>
            <person name="Yi Z."/>
            <person name="Salas-Leiva J.S."/>
            <person name="Gallot-Lavallee L."/>
            <person name="Kops G.J.P.L."/>
            <person name="Archibald J.M."/>
            <person name="Simpson A.G.B."/>
            <person name="Roger A.J."/>
        </authorList>
    </citation>
    <scope>NUCLEOTIDE SEQUENCE</scope>
    <source>
        <strain evidence="1">BICM</strain>
    </source>
</reference>
<sequence length="206" mass="22686">MVLAFTPHTDNATECDVFVRDKTIIILDPSTHSQLLQIPVDEGFRGELLNRFLKITRLQLNKPPEDVILQFESAKEVISLFNTLLPIAPAGRLIINPATAIAAAPVGASEPGRITESSIEEVLANPRFYGSYHRTVTLHRAGRQCWTRATEKGVSMRSCSLSLMSPSNSDAVIQSHHDRESRIKSTNVCRGCLKHCCCCLGGMSIQ</sequence>